<dbReference type="Pfam" id="PF13247">
    <property type="entry name" value="Fer4_11"/>
    <property type="match status" value="1"/>
</dbReference>
<dbReference type="GO" id="GO:0046872">
    <property type="term" value="F:metal ion binding"/>
    <property type="evidence" value="ECO:0007669"/>
    <property type="project" value="UniProtKB-KW"/>
</dbReference>
<dbReference type="PROSITE" id="PS51379">
    <property type="entry name" value="4FE4S_FER_2"/>
    <property type="match status" value="1"/>
</dbReference>
<dbReference type="PANTHER" id="PTHR42859:SF10">
    <property type="entry name" value="DIMETHYLSULFOXIDE REDUCTASE CHAIN B"/>
    <property type="match status" value="1"/>
</dbReference>
<dbReference type="GO" id="GO:0016491">
    <property type="term" value="F:oxidoreductase activity"/>
    <property type="evidence" value="ECO:0007669"/>
    <property type="project" value="UniProtKB-ARBA"/>
</dbReference>
<evidence type="ECO:0000256" key="6">
    <source>
        <dbReference type="ARBA" id="ARBA00023014"/>
    </source>
</evidence>
<dbReference type="InterPro" id="IPR050294">
    <property type="entry name" value="RnfB_subfamily"/>
</dbReference>
<evidence type="ECO:0000256" key="2">
    <source>
        <dbReference type="ARBA" id="ARBA00022485"/>
    </source>
</evidence>
<keyword evidence="6" id="KW-0411">Iron-sulfur</keyword>
<reference evidence="8 9" key="1">
    <citation type="journal article" date="2015" name="Int. J. Syst. Evol. Microbiol.">
        <title>M ethanocaldococcus bathoardescens sp. nov., a hyperthermophilic methanogen isolated from a volcanically active deep-sea hydrothermal vent.</title>
        <authorList>
            <person name="Stewart L.C."/>
            <person name="Jung J.H."/>
            <person name="Kim Y.T."/>
            <person name="Kwon S.W."/>
            <person name="Park C.S."/>
            <person name="Holden J.F."/>
        </authorList>
    </citation>
    <scope>NUCLEOTIDE SEQUENCE [LARGE SCALE GENOMIC DNA]</scope>
    <source>
        <strain evidence="8 9">JH146</strain>
    </source>
</reference>
<dbReference type="KEGG" id="mjh:JH146_0159"/>
<protein>
    <submittedName>
        <fullName evidence="8">Formate hydrogenlyase, subunit 2</fullName>
    </submittedName>
</protein>
<evidence type="ECO:0000313" key="8">
    <source>
        <dbReference type="EMBL" id="AIJ05010.1"/>
    </source>
</evidence>
<feature type="domain" description="4Fe-4S ferredoxin-type" evidence="7">
    <location>
        <begin position="66"/>
        <end position="95"/>
    </location>
</feature>
<keyword evidence="1" id="KW-0813">Transport</keyword>
<evidence type="ECO:0000256" key="5">
    <source>
        <dbReference type="ARBA" id="ARBA00023004"/>
    </source>
</evidence>
<keyword evidence="3" id="KW-0479">Metal-binding</keyword>
<evidence type="ECO:0000256" key="4">
    <source>
        <dbReference type="ARBA" id="ARBA00022982"/>
    </source>
</evidence>
<dbReference type="GO" id="GO:0051539">
    <property type="term" value="F:4 iron, 4 sulfur cluster binding"/>
    <property type="evidence" value="ECO:0007669"/>
    <property type="project" value="UniProtKB-KW"/>
</dbReference>
<dbReference type="GO" id="GO:0016829">
    <property type="term" value="F:lyase activity"/>
    <property type="evidence" value="ECO:0007669"/>
    <property type="project" value="UniProtKB-KW"/>
</dbReference>
<name>A0A076L9P8_9EURY</name>
<sequence length="164" mass="17969">MKKIIMANYNCDNCGDCVKACMEKNKVGRISIMEKDGKYIPILCQHCASAPCKEVCPVAAIEHKDGYVYLNEDVCIGCGLCALACPFGAILMEDKAYKCILCDGDEPACVKACSKRCLELVDVNELIFAKRDKSLDLFGKMSLPSQKTDNSLISKITIDAKVQP</sequence>
<dbReference type="RefSeq" id="WP_048201219.1">
    <property type="nucleotide sequence ID" value="NZ_CP009149.1"/>
</dbReference>
<keyword evidence="9" id="KW-1185">Reference proteome</keyword>
<dbReference type="AlphaFoldDB" id="A0A076L9P8"/>
<dbReference type="PROSITE" id="PS00198">
    <property type="entry name" value="4FE4S_FER_1"/>
    <property type="match status" value="1"/>
</dbReference>
<keyword evidence="4" id="KW-0249">Electron transport</keyword>
<dbReference type="OrthoDB" id="2837at2157"/>
<dbReference type="Proteomes" id="UP000028781">
    <property type="component" value="Chromosome"/>
</dbReference>
<dbReference type="Pfam" id="PF12800">
    <property type="entry name" value="Fer4_4"/>
    <property type="match status" value="1"/>
</dbReference>
<dbReference type="HOGENOM" id="CLU_043374_3_3_2"/>
<dbReference type="InterPro" id="IPR017896">
    <property type="entry name" value="4Fe4S_Fe-S-bd"/>
</dbReference>
<dbReference type="GeneID" id="24890750"/>
<dbReference type="SUPFAM" id="SSF54862">
    <property type="entry name" value="4Fe-4S ferredoxins"/>
    <property type="match status" value="1"/>
</dbReference>
<evidence type="ECO:0000256" key="3">
    <source>
        <dbReference type="ARBA" id="ARBA00022723"/>
    </source>
</evidence>
<proteinExistence type="predicted"/>
<dbReference type="InterPro" id="IPR017900">
    <property type="entry name" value="4Fe4S_Fe_S_CS"/>
</dbReference>
<keyword evidence="8" id="KW-0456">Lyase</keyword>
<gene>
    <name evidence="8" type="ORF">JH146_0159</name>
</gene>
<keyword evidence="5" id="KW-0408">Iron</keyword>
<keyword evidence="2" id="KW-0004">4Fe-4S</keyword>
<evidence type="ECO:0000259" key="7">
    <source>
        <dbReference type="PROSITE" id="PS51379"/>
    </source>
</evidence>
<dbReference type="PANTHER" id="PTHR42859">
    <property type="entry name" value="OXIDOREDUCTASE"/>
    <property type="match status" value="1"/>
</dbReference>
<dbReference type="STRING" id="1301915.JH146_0159"/>
<dbReference type="Gene3D" id="3.30.70.20">
    <property type="match status" value="1"/>
</dbReference>
<accession>A0A076L9P8</accession>
<evidence type="ECO:0000256" key="1">
    <source>
        <dbReference type="ARBA" id="ARBA00022448"/>
    </source>
</evidence>
<evidence type="ECO:0000313" key="9">
    <source>
        <dbReference type="Proteomes" id="UP000028781"/>
    </source>
</evidence>
<dbReference type="EMBL" id="CP009149">
    <property type="protein sequence ID" value="AIJ05010.1"/>
    <property type="molecule type" value="Genomic_DNA"/>
</dbReference>
<organism evidence="8 9">
    <name type="scientific">Methanocaldococcus bathoardescens</name>
    <dbReference type="NCBI Taxonomy" id="1301915"/>
    <lineage>
        <taxon>Archaea</taxon>
        <taxon>Methanobacteriati</taxon>
        <taxon>Methanobacteriota</taxon>
        <taxon>Methanomada group</taxon>
        <taxon>Methanococci</taxon>
        <taxon>Methanococcales</taxon>
        <taxon>Methanocaldococcaceae</taxon>
        <taxon>Methanocaldococcus</taxon>
    </lineage>
</organism>